<dbReference type="SUPFAM" id="SSF158997">
    <property type="entry name" value="Trm112p-like"/>
    <property type="match status" value="1"/>
</dbReference>
<proteinExistence type="predicted"/>
<protein>
    <recommendedName>
        <fullName evidence="1">Methyltransferase type 11 domain-containing protein</fullName>
    </recommendedName>
</protein>
<dbReference type="SUPFAM" id="SSF53335">
    <property type="entry name" value="S-adenosyl-L-methionine-dependent methyltransferases"/>
    <property type="match status" value="1"/>
</dbReference>
<dbReference type="GO" id="GO:0008757">
    <property type="term" value="F:S-adenosylmethionine-dependent methyltransferase activity"/>
    <property type="evidence" value="ECO:0007669"/>
    <property type="project" value="InterPro"/>
</dbReference>
<dbReference type="EMBL" id="PEZT01000001">
    <property type="protein sequence ID" value="PIS09588.1"/>
    <property type="molecule type" value="Genomic_DNA"/>
</dbReference>
<name>A0A2H0WCC9_9BACT</name>
<evidence type="ECO:0000313" key="3">
    <source>
        <dbReference type="Proteomes" id="UP000230093"/>
    </source>
</evidence>
<sequence>MKNLDFKPNDLVLEIGSGHNPHPRSNILVDRYLTKVDERSGFKIKNDRPLVIASGEKLPFLDNSFDYIIANQVIEHVENPRLFCQELSRVGKRGLIICPHAVREEIFGWQHHLWWIFSEKNTLNFYSKLTKDKKRSFFHKLYQNKTFFRQFCNRQENKLNIYLHWKKKIKIKVHLAPDKTLMKKVRKEASLLLDKMNYSSINSFAFYFKEILIRLALKARKTGKSISWIIKKAFNPNISLDLLIKIIVCPNCRKKLRLSSKGVFCQSCNIKYPLIDNVPILLDKEEMKKGY</sequence>
<gene>
    <name evidence="2" type="ORF">COT75_00060</name>
</gene>
<dbReference type="InterPro" id="IPR013216">
    <property type="entry name" value="Methyltransf_11"/>
</dbReference>
<dbReference type="Pfam" id="PF08241">
    <property type="entry name" value="Methyltransf_11"/>
    <property type="match status" value="1"/>
</dbReference>
<evidence type="ECO:0000313" key="2">
    <source>
        <dbReference type="EMBL" id="PIS09588.1"/>
    </source>
</evidence>
<dbReference type="Gene3D" id="3.40.50.150">
    <property type="entry name" value="Vaccinia Virus protein VP39"/>
    <property type="match status" value="1"/>
</dbReference>
<dbReference type="CDD" id="cd02440">
    <property type="entry name" value="AdoMet_MTases"/>
    <property type="match status" value="1"/>
</dbReference>
<organism evidence="2 3">
    <name type="scientific">Candidatus Beckwithbacteria bacterium CG10_big_fil_rev_8_21_14_0_10_34_10</name>
    <dbReference type="NCBI Taxonomy" id="1974495"/>
    <lineage>
        <taxon>Bacteria</taxon>
        <taxon>Candidatus Beckwithiibacteriota</taxon>
    </lineage>
</organism>
<dbReference type="InterPro" id="IPR029063">
    <property type="entry name" value="SAM-dependent_MTases_sf"/>
</dbReference>
<reference evidence="3" key="1">
    <citation type="submission" date="2017-09" db="EMBL/GenBank/DDBJ databases">
        <title>Depth-based differentiation of microbial function through sediment-hosted aquifers and enrichment of novel symbionts in the deep terrestrial subsurface.</title>
        <authorList>
            <person name="Probst A.J."/>
            <person name="Ladd B."/>
            <person name="Jarett J.K."/>
            <person name="Geller-Mcgrath D.E."/>
            <person name="Sieber C.M.K."/>
            <person name="Emerson J.B."/>
            <person name="Anantharaman K."/>
            <person name="Thomas B.C."/>
            <person name="Malmstrom R."/>
            <person name="Stieglmeier M."/>
            <person name="Klingl A."/>
            <person name="Woyke T."/>
            <person name="Ryan C.M."/>
            <person name="Banfield J.F."/>
        </authorList>
    </citation>
    <scope>NUCLEOTIDE SEQUENCE [LARGE SCALE GENOMIC DNA]</scope>
</reference>
<accession>A0A2H0WCC9</accession>
<dbReference type="AlphaFoldDB" id="A0A2H0WCC9"/>
<comment type="caution">
    <text evidence="2">The sequence shown here is derived from an EMBL/GenBank/DDBJ whole genome shotgun (WGS) entry which is preliminary data.</text>
</comment>
<feature type="domain" description="Methyltransferase type 11" evidence="1">
    <location>
        <begin position="49"/>
        <end position="94"/>
    </location>
</feature>
<dbReference type="Gene3D" id="2.20.25.10">
    <property type="match status" value="1"/>
</dbReference>
<evidence type="ECO:0000259" key="1">
    <source>
        <dbReference type="Pfam" id="PF08241"/>
    </source>
</evidence>
<dbReference type="Proteomes" id="UP000230093">
    <property type="component" value="Unassembled WGS sequence"/>
</dbReference>